<dbReference type="InterPro" id="IPR002401">
    <property type="entry name" value="Cyt_P450_E_grp-I"/>
</dbReference>
<dbReference type="EMBL" id="JABCRI010000010">
    <property type="protein sequence ID" value="KAF8399197.1"/>
    <property type="molecule type" value="Genomic_DNA"/>
</dbReference>
<dbReference type="OrthoDB" id="2789670at2759"/>
<evidence type="ECO:0000256" key="3">
    <source>
        <dbReference type="ARBA" id="ARBA00022617"/>
    </source>
</evidence>
<dbReference type="InterPro" id="IPR001128">
    <property type="entry name" value="Cyt_P450"/>
</dbReference>
<evidence type="ECO:0000256" key="8">
    <source>
        <dbReference type="ARBA" id="ARBA00023004"/>
    </source>
</evidence>
<evidence type="ECO:0000256" key="5">
    <source>
        <dbReference type="ARBA" id="ARBA00022723"/>
    </source>
</evidence>
<evidence type="ECO:0000256" key="2">
    <source>
        <dbReference type="ARBA" id="ARBA00004370"/>
    </source>
</evidence>
<dbReference type="Pfam" id="PF00067">
    <property type="entry name" value="p450"/>
    <property type="match status" value="1"/>
</dbReference>
<dbReference type="GO" id="GO:0005506">
    <property type="term" value="F:iron ion binding"/>
    <property type="evidence" value="ECO:0007669"/>
    <property type="project" value="InterPro"/>
</dbReference>
<keyword evidence="7" id="KW-0560">Oxidoreductase</keyword>
<dbReference type="SUPFAM" id="SSF48264">
    <property type="entry name" value="Cytochrome P450"/>
    <property type="match status" value="1"/>
</dbReference>
<dbReference type="InterPro" id="IPR036396">
    <property type="entry name" value="Cyt_P450_sf"/>
</dbReference>
<comment type="cofactor">
    <cofactor evidence="1">
        <name>heme</name>
        <dbReference type="ChEBI" id="CHEBI:30413"/>
    </cofactor>
</comment>
<dbReference type="Gene3D" id="1.10.630.10">
    <property type="entry name" value="Cytochrome P450"/>
    <property type="match status" value="1"/>
</dbReference>
<evidence type="ECO:0000256" key="4">
    <source>
        <dbReference type="ARBA" id="ARBA00022692"/>
    </source>
</evidence>
<sequence>MSSLFQFLNTALASLFVLLIILYYVLVRPRTTKSSSNGKKTAPEAPGAWPLIGHLPSLAGKELPHITLGAMADKYGPIFTLKLGVHRALVLSSCEVVKECYTTLDMVFASRPSIVAFKHMGYNDAMFIATPYGPYWREVRKIATLELLSNRRLEMLKHVRASEVDMSIKELYELCAKKKKIGTGQVLVEMKRWFGELTFNVTIRMICGKRYFGTNSEDEEEARKCQKVVRDFFHLSGLFVVSDSFPFLGWLDVGGYERAMKRTAKDLDCFLQGWLEEHRSKKLSGKTEGDQDFMDVMLSILEDAKLSDYDADTINKATSMNIGWSYLVVDSFNIYTYKKMVGLFIVMFGAILMLLYMFVRMLIQMYDECIKVLDLVLADQSISLKTI</sequence>
<evidence type="ECO:0000313" key="11">
    <source>
        <dbReference type="EMBL" id="KAF8399197.1"/>
    </source>
</evidence>
<name>A0A835DFU5_TETSI</name>
<dbReference type="GO" id="GO:0020037">
    <property type="term" value="F:heme binding"/>
    <property type="evidence" value="ECO:0007669"/>
    <property type="project" value="InterPro"/>
</dbReference>
<keyword evidence="6 10" id="KW-1133">Transmembrane helix</keyword>
<evidence type="ECO:0008006" key="13">
    <source>
        <dbReference type="Google" id="ProtNLM"/>
    </source>
</evidence>
<dbReference type="Proteomes" id="UP000655225">
    <property type="component" value="Unassembled WGS sequence"/>
</dbReference>
<keyword evidence="3" id="KW-0349">Heme</keyword>
<accession>A0A835DFU5</accession>
<evidence type="ECO:0000256" key="6">
    <source>
        <dbReference type="ARBA" id="ARBA00022989"/>
    </source>
</evidence>
<dbReference type="AlphaFoldDB" id="A0A835DFU5"/>
<feature type="transmembrane region" description="Helical" evidence="10">
    <location>
        <begin position="340"/>
        <end position="359"/>
    </location>
</feature>
<evidence type="ECO:0000256" key="1">
    <source>
        <dbReference type="ARBA" id="ARBA00001971"/>
    </source>
</evidence>
<keyword evidence="9 10" id="KW-0472">Membrane</keyword>
<dbReference type="GO" id="GO:0016020">
    <property type="term" value="C:membrane"/>
    <property type="evidence" value="ECO:0007669"/>
    <property type="project" value="UniProtKB-SubCell"/>
</dbReference>
<keyword evidence="5" id="KW-0479">Metal-binding</keyword>
<dbReference type="GO" id="GO:0004497">
    <property type="term" value="F:monooxygenase activity"/>
    <property type="evidence" value="ECO:0007669"/>
    <property type="project" value="InterPro"/>
</dbReference>
<keyword evidence="4 10" id="KW-0812">Transmembrane</keyword>
<gene>
    <name evidence="11" type="ORF">HHK36_015062</name>
</gene>
<dbReference type="OMA" id="ENCHDIG"/>
<keyword evidence="12" id="KW-1185">Reference proteome</keyword>
<dbReference type="PANTHER" id="PTHR47947">
    <property type="entry name" value="CYTOCHROME P450 82C3-RELATED"/>
    <property type="match status" value="1"/>
</dbReference>
<organism evidence="11 12">
    <name type="scientific">Tetracentron sinense</name>
    <name type="common">Spur-leaf</name>
    <dbReference type="NCBI Taxonomy" id="13715"/>
    <lineage>
        <taxon>Eukaryota</taxon>
        <taxon>Viridiplantae</taxon>
        <taxon>Streptophyta</taxon>
        <taxon>Embryophyta</taxon>
        <taxon>Tracheophyta</taxon>
        <taxon>Spermatophyta</taxon>
        <taxon>Magnoliopsida</taxon>
        <taxon>Trochodendrales</taxon>
        <taxon>Trochodendraceae</taxon>
        <taxon>Tetracentron</taxon>
    </lineage>
</organism>
<proteinExistence type="predicted"/>
<evidence type="ECO:0000256" key="7">
    <source>
        <dbReference type="ARBA" id="ARBA00023002"/>
    </source>
</evidence>
<dbReference type="PANTHER" id="PTHR47947:SF26">
    <property type="entry name" value="CYTOCHROME P450"/>
    <property type="match status" value="1"/>
</dbReference>
<dbReference type="PRINTS" id="PR00463">
    <property type="entry name" value="EP450I"/>
</dbReference>
<protein>
    <recommendedName>
        <fullName evidence="13">Cytochrome P450</fullName>
    </recommendedName>
</protein>
<comment type="caution">
    <text evidence="11">The sequence shown here is derived from an EMBL/GenBank/DDBJ whole genome shotgun (WGS) entry which is preliminary data.</text>
</comment>
<feature type="transmembrane region" description="Helical" evidence="10">
    <location>
        <begin position="6"/>
        <end position="26"/>
    </location>
</feature>
<comment type="subcellular location">
    <subcellularLocation>
        <location evidence="2">Membrane</location>
    </subcellularLocation>
</comment>
<evidence type="ECO:0000256" key="10">
    <source>
        <dbReference type="SAM" id="Phobius"/>
    </source>
</evidence>
<dbReference type="InterPro" id="IPR050651">
    <property type="entry name" value="Plant_Cytochrome_P450_Monoox"/>
</dbReference>
<dbReference type="GO" id="GO:0016705">
    <property type="term" value="F:oxidoreductase activity, acting on paired donors, with incorporation or reduction of molecular oxygen"/>
    <property type="evidence" value="ECO:0007669"/>
    <property type="project" value="InterPro"/>
</dbReference>
<evidence type="ECO:0000313" key="12">
    <source>
        <dbReference type="Proteomes" id="UP000655225"/>
    </source>
</evidence>
<evidence type="ECO:0000256" key="9">
    <source>
        <dbReference type="ARBA" id="ARBA00023136"/>
    </source>
</evidence>
<keyword evidence="8" id="KW-0408">Iron</keyword>
<reference evidence="11 12" key="1">
    <citation type="submission" date="2020-04" db="EMBL/GenBank/DDBJ databases">
        <title>Plant Genome Project.</title>
        <authorList>
            <person name="Zhang R.-G."/>
        </authorList>
    </citation>
    <scope>NUCLEOTIDE SEQUENCE [LARGE SCALE GENOMIC DNA]</scope>
    <source>
        <strain evidence="11">YNK0</strain>
        <tissue evidence="11">Leaf</tissue>
    </source>
</reference>